<keyword evidence="3" id="KW-0028">Amino-acid biosynthesis</keyword>
<dbReference type="RefSeq" id="WP_379042330.1">
    <property type="nucleotide sequence ID" value="NZ_JBHSKW010000022.1"/>
</dbReference>
<name>A0ABW5TQZ2_9SPHI</name>
<protein>
    <submittedName>
        <fullName evidence="5">Shikimate dehydrogenase family protein</fullName>
    </submittedName>
</protein>
<dbReference type="InterPro" id="IPR022893">
    <property type="entry name" value="Shikimate_DH_fam"/>
</dbReference>
<gene>
    <name evidence="5" type="ORF">ACFSSE_04420</name>
</gene>
<keyword evidence="6" id="KW-1185">Reference proteome</keyword>
<dbReference type="Proteomes" id="UP001597546">
    <property type="component" value="Unassembled WGS sequence"/>
</dbReference>
<comment type="pathway">
    <text evidence="1">Metabolic intermediate biosynthesis; chorismate biosynthesis; chorismate from D-erythrose 4-phosphate and phosphoenolpyruvate: step 4/7.</text>
</comment>
<dbReference type="EMBL" id="JBHULV010000011">
    <property type="protein sequence ID" value="MFD2730940.1"/>
    <property type="molecule type" value="Genomic_DNA"/>
</dbReference>
<dbReference type="InterPro" id="IPR013708">
    <property type="entry name" value="Shikimate_DH-bd_N"/>
</dbReference>
<sequence>MKKYGLIGFPLGHSFSEKYFTDKFEKANLKNYKYSLYPLEDIKDFPTLLASDNELYGINVTIPHKIEVLQFLDEVDAAAKEIGAVNCIKIVHGDTVKSLFSGELCTFKPSKFKLVGYNTDAYGFEKSLAPFLKKHHKKALILGNGGAAKAIKYVLEQLKIAFKFVSRKPEADMFSYADLNESILNEYQIIINTSPVGTYPNANEFPAIPYQFLTDKHLLYDLVYNPEETLFLKKGKEKGAAIKNGYQMLELQAEKSWEIWNS</sequence>
<keyword evidence="2" id="KW-0560">Oxidoreductase</keyword>
<dbReference type="Gene3D" id="3.40.50.10860">
    <property type="entry name" value="Leucine Dehydrogenase, chain A, domain 1"/>
    <property type="match status" value="1"/>
</dbReference>
<feature type="domain" description="Shikimate dehydrogenase substrate binding N-terminal" evidence="4">
    <location>
        <begin position="6"/>
        <end position="88"/>
    </location>
</feature>
<dbReference type="PANTHER" id="PTHR21089">
    <property type="entry name" value="SHIKIMATE DEHYDROGENASE"/>
    <property type="match status" value="1"/>
</dbReference>
<reference evidence="6" key="1">
    <citation type="journal article" date="2019" name="Int. J. Syst. Evol. Microbiol.">
        <title>The Global Catalogue of Microorganisms (GCM) 10K type strain sequencing project: providing services to taxonomists for standard genome sequencing and annotation.</title>
        <authorList>
            <consortium name="The Broad Institute Genomics Platform"/>
            <consortium name="The Broad Institute Genome Sequencing Center for Infectious Disease"/>
            <person name="Wu L."/>
            <person name="Ma J."/>
        </authorList>
    </citation>
    <scope>NUCLEOTIDE SEQUENCE [LARGE SCALE GENOMIC DNA]</scope>
    <source>
        <strain evidence="6">KCTC 42456</strain>
    </source>
</reference>
<dbReference type="InterPro" id="IPR036291">
    <property type="entry name" value="NAD(P)-bd_dom_sf"/>
</dbReference>
<organism evidence="5 6">
    <name type="scientific">Pedobacter alpinus</name>
    <dbReference type="NCBI Taxonomy" id="1590643"/>
    <lineage>
        <taxon>Bacteria</taxon>
        <taxon>Pseudomonadati</taxon>
        <taxon>Bacteroidota</taxon>
        <taxon>Sphingobacteriia</taxon>
        <taxon>Sphingobacteriales</taxon>
        <taxon>Sphingobacteriaceae</taxon>
        <taxon>Pedobacter</taxon>
    </lineage>
</organism>
<evidence type="ECO:0000256" key="1">
    <source>
        <dbReference type="ARBA" id="ARBA00004871"/>
    </source>
</evidence>
<proteinExistence type="predicted"/>
<dbReference type="SUPFAM" id="SSF53223">
    <property type="entry name" value="Aminoacid dehydrogenase-like, N-terminal domain"/>
    <property type="match status" value="1"/>
</dbReference>
<dbReference type="CDD" id="cd01065">
    <property type="entry name" value="NAD_bind_Shikimate_DH"/>
    <property type="match status" value="1"/>
</dbReference>
<evidence type="ECO:0000313" key="5">
    <source>
        <dbReference type="EMBL" id="MFD2730940.1"/>
    </source>
</evidence>
<dbReference type="Pfam" id="PF08501">
    <property type="entry name" value="Shikimate_dh_N"/>
    <property type="match status" value="1"/>
</dbReference>
<comment type="caution">
    <text evidence="5">The sequence shown here is derived from an EMBL/GenBank/DDBJ whole genome shotgun (WGS) entry which is preliminary data.</text>
</comment>
<dbReference type="InterPro" id="IPR046346">
    <property type="entry name" value="Aminoacid_DH-like_N_sf"/>
</dbReference>
<evidence type="ECO:0000256" key="2">
    <source>
        <dbReference type="ARBA" id="ARBA00023002"/>
    </source>
</evidence>
<dbReference type="SUPFAM" id="SSF51735">
    <property type="entry name" value="NAD(P)-binding Rossmann-fold domains"/>
    <property type="match status" value="1"/>
</dbReference>
<evidence type="ECO:0000313" key="6">
    <source>
        <dbReference type="Proteomes" id="UP001597546"/>
    </source>
</evidence>
<keyword evidence="3" id="KW-0057">Aromatic amino acid biosynthesis</keyword>
<evidence type="ECO:0000259" key="4">
    <source>
        <dbReference type="Pfam" id="PF08501"/>
    </source>
</evidence>
<evidence type="ECO:0000256" key="3">
    <source>
        <dbReference type="ARBA" id="ARBA00023141"/>
    </source>
</evidence>
<dbReference type="Gene3D" id="3.40.50.720">
    <property type="entry name" value="NAD(P)-binding Rossmann-like Domain"/>
    <property type="match status" value="1"/>
</dbReference>
<dbReference type="PANTHER" id="PTHR21089:SF1">
    <property type="entry name" value="BIFUNCTIONAL 3-DEHYDROQUINATE DEHYDRATASE_SHIKIMATE DEHYDROGENASE, CHLOROPLASTIC"/>
    <property type="match status" value="1"/>
</dbReference>
<accession>A0ABW5TQZ2</accession>